<dbReference type="PANTHER" id="PTHR10877:SF183">
    <property type="entry name" value="AT14535P-RELATED"/>
    <property type="match status" value="1"/>
</dbReference>
<evidence type="ECO:0000256" key="4">
    <source>
        <dbReference type="ARBA" id="ARBA00022989"/>
    </source>
</evidence>
<feature type="transmembrane region" description="Helical" evidence="7">
    <location>
        <begin position="600"/>
        <end position="624"/>
    </location>
</feature>
<feature type="compositionally biased region" description="Low complexity" evidence="6">
    <location>
        <begin position="1327"/>
        <end position="1350"/>
    </location>
</feature>
<dbReference type="Pfam" id="PF02026">
    <property type="entry name" value="RyR"/>
    <property type="match status" value="2"/>
</dbReference>
<comment type="similarity">
    <text evidence="2">Belongs to the polycystin family.</text>
</comment>
<keyword evidence="3 7" id="KW-0812">Transmembrane</keyword>
<feature type="transmembrane region" description="Helical" evidence="7">
    <location>
        <begin position="427"/>
        <end position="450"/>
    </location>
</feature>
<dbReference type="GO" id="GO:0005219">
    <property type="term" value="F:ryanodine-sensitive calcium-release channel activity"/>
    <property type="evidence" value="ECO:0007669"/>
    <property type="project" value="InterPro"/>
</dbReference>
<evidence type="ECO:0000256" key="5">
    <source>
        <dbReference type="ARBA" id="ARBA00023136"/>
    </source>
</evidence>
<sequence length="1428" mass="160233">MEDARTSSSSAPPSSLPTAASAMATVAAAAAAVSTTSRQSVSASGSAPRGRAVRLSDSEYDKATGGGSLCARLLPRWCGRRERSLSAGSGVDMQRLSTSQAPKTAEQLLAENQLKKQIEKYSTMRVHMKRVQLCLEQEKRNKFYKELVVYMVFLVLVLSSLLQLPIHFPYEQNAALDDLFFDEEFRNISIRKSFHDVMVEDELWQWVQGPFLEGFYELPIRNTRRLGSALFRTGRVKGDLCRRTEGRSNFVLFVDELCYPVFSLHNEDRAPYGDAQVTQTLGQQYEWSKGLGTLLRSQTFKPGLFNLELDYGSGGYAVYLPRDNATSARAIVQELQRSFLTDGARYLSVSFAFYNARSNIFSAIVALFEMSDTDYMEVTARVKSFELLPSLRDSAFFWDNVFVFVLAVATVWLLYREASDLREFGMLKYVHSFWNVLDMLQLVLLIVFLVKWTEYVVQCEQIRDDLLDVAARDCASLAPADQAEARACFVDIEPLAWQFLSMTNYAAGLALVSVSIVFKYLRLNTRLNLLWRTLRFAAKDLLAFVVIFFIIFIAFAIMGFLTFGSKVRQYHSLSVSLTSCFQMLLGAFDYNVIYEANPAMAGLFFFSFMISVYLICVNMFIAIMSEYYSLAQDEKKRHEENKRQLISVPSRRKKKAGDLAGAGDADDDDDDDDDDCFADSLSFNDVEYDLAKQFQSYVRGLHVRVRLPPKKDGPTIYSTGNVELVGYQRVLLVDYNYLLAERKRLRTKFRAAVHVVTTMTYILRRWRPDFKLDPGPRVLITDHNRGRNRSPSASSASSSFFGDMPEFPVTYVPIASPRANVAELLKSLRKGMLIEVDDGSLTKDQITLEVLGDQQAYIPPRSKRLEAATPSGTRSAHGRALSEDGGSDAAPGSPLGPLQVRINTVPTESHAAPERPEFGLRHTHDGIGGASHIRCCRVLYHGETMLDGKETCLFPRRVWLSYFVRHVLWGSIAKLWSCRQKRKKVNRLITDAEVDKLITAHFMAPGRGISCRFDELVRNFRMLIAKKVHKKHWRIPNLEERIFVEVITFLERFPSALSPLDKRELEGYKYTPQPVDTKRVRLPGAVHLLAELLAQNAHEVWAVGRISQGWRWGPQRDNDKLLHPDLLPYEALTEETKQYDRDTSIEALKVITALGYILEQSSEAEDVELEFGVAASEPGGTYEPKPIPTDSVKVPPELRSLIELLAENTHEVWARMRMEQGWKYGPRRDDAKREHNGLVPYIYLTQEEKQMDRNTAMQTVKVILRCGYSFVHRDKLHSGASRKRQSDKFKAFGRNENPEAKNVGDAVSLARSTARAKRAFMKRSSGRRGITSGSSAVSSQSSNVSSGGLASQLEASTSSADSAGLESLLERADSTLSTTSLPARAGSHAALTESTAARALVHSETAPAELLAAAAQGDPERPGSIALV</sequence>
<feature type="domain" description="Ryanodine receptor Ryr" evidence="8">
    <location>
        <begin position="1182"/>
        <end position="1270"/>
    </location>
</feature>
<evidence type="ECO:0000259" key="9">
    <source>
        <dbReference type="Pfam" id="PF08016"/>
    </source>
</evidence>
<evidence type="ECO:0000259" key="10">
    <source>
        <dbReference type="Pfam" id="PF20519"/>
    </source>
</evidence>
<dbReference type="InterPro" id="IPR051223">
    <property type="entry name" value="Polycystin"/>
</dbReference>
<feature type="domain" description="Polycystin" evidence="10">
    <location>
        <begin position="194"/>
        <end position="388"/>
    </location>
</feature>
<name>A0AAD5LN67_PYTIN</name>
<reference evidence="11" key="1">
    <citation type="submission" date="2021-12" db="EMBL/GenBank/DDBJ databases">
        <title>Prjna785345.</title>
        <authorList>
            <person name="Rujirawat T."/>
            <person name="Krajaejun T."/>
        </authorList>
    </citation>
    <scope>NUCLEOTIDE SEQUENCE</scope>
    <source>
        <strain evidence="11">Pi057C3</strain>
    </source>
</reference>
<feature type="transmembrane region" description="Helical" evidence="7">
    <location>
        <begin position="502"/>
        <end position="521"/>
    </location>
</feature>
<keyword evidence="12" id="KW-1185">Reference proteome</keyword>
<feature type="transmembrane region" description="Helical" evidence="7">
    <location>
        <begin position="541"/>
        <end position="563"/>
    </location>
</feature>
<evidence type="ECO:0000259" key="8">
    <source>
        <dbReference type="Pfam" id="PF02026"/>
    </source>
</evidence>
<dbReference type="Pfam" id="PF08016">
    <property type="entry name" value="PKD_channel"/>
    <property type="match status" value="1"/>
</dbReference>
<feature type="compositionally biased region" description="Basic residues" evidence="6">
    <location>
        <begin position="1314"/>
        <end position="1326"/>
    </location>
</feature>
<dbReference type="InterPro" id="IPR003032">
    <property type="entry name" value="Ryanodine_rcpt"/>
</dbReference>
<feature type="transmembrane region" description="Helical" evidence="7">
    <location>
        <begin position="569"/>
        <end position="588"/>
    </location>
</feature>
<feature type="region of interest" description="Disordered" evidence="6">
    <location>
        <begin position="861"/>
        <end position="900"/>
    </location>
</feature>
<accession>A0AAD5LN67</accession>
<protein>
    <recommendedName>
        <fullName evidence="13">Ryanodine-inositol 1,4,5-triphosphate receptor Ca2 channel (RIR-CaC) family protein</fullName>
    </recommendedName>
</protein>
<organism evidence="11 12">
    <name type="scientific">Pythium insidiosum</name>
    <name type="common">Pythiosis disease agent</name>
    <dbReference type="NCBI Taxonomy" id="114742"/>
    <lineage>
        <taxon>Eukaryota</taxon>
        <taxon>Sar</taxon>
        <taxon>Stramenopiles</taxon>
        <taxon>Oomycota</taxon>
        <taxon>Peronosporomycetes</taxon>
        <taxon>Pythiales</taxon>
        <taxon>Pythiaceae</taxon>
        <taxon>Pythium</taxon>
    </lineage>
</organism>
<feature type="region of interest" description="Disordered" evidence="6">
    <location>
        <begin position="1"/>
        <end position="21"/>
    </location>
</feature>
<dbReference type="Gene3D" id="1.10.490.160">
    <property type="match status" value="1"/>
</dbReference>
<dbReference type="InterPro" id="IPR013333">
    <property type="entry name" value="Ryan_recept"/>
</dbReference>
<evidence type="ECO:0000256" key="7">
    <source>
        <dbReference type="SAM" id="Phobius"/>
    </source>
</evidence>
<dbReference type="Gene3D" id="1.10.287.70">
    <property type="match status" value="1"/>
</dbReference>
<dbReference type="FunFam" id="1.10.287.70:FF:000086">
    <property type="entry name" value="Polycystic kidney disease 2"/>
    <property type="match status" value="1"/>
</dbReference>
<dbReference type="InterPro" id="IPR046791">
    <property type="entry name" value="Polycystin_dom"/>
</dbReference>
<evidence type="ECO:0000256" key="6">
    <source>
        <dbReference type="SAM" id="MobiDB-lite"/>
    </source>
</evidence>
<comment type="subcellular location">
    <subcellularLocation>
        <location evidence="1">Membrane</location>
        <topology evidence="1">Multi-pass membrane protein</topology>
    </subcellularLocation>
</comment>
<dbReference type="GO" id="GO:0016020">
    <property type="term" value="C:membrane"/>
    <property type="evidence" value="ECO:0007669"/>
    <property type="project" value="UniProtKB-SubCell"/>
</dbReference>
<dbReference type="Gene3D" id="6.20.350.10">
    <property type="match status" value="1"/>
</dbReference>
<feature type="region of interest" description="Disordered" evidence="6">
    <location>
        <begin position="1277"/>
        <end position="1350"/>
    </location>
</feature>
<feature type="transmembrane region" description="Helical" evidence="7">
    <location>
        <begin position="147"/>
        <end position="166"/>
    </location>
</feature>
<evidence type="ECO:0000313" key="11">
    <source>
        <dbReference type="EMBL" id="KAJ0404487.1"/>
    </source>
</evidence>
<evidence type="ECO:0000256" key="3">
    <source>
        <dbReference type="ARBA" id="ARBA00022692"/>
    </source>
</evidence>
<dbReference type="PANTHER" id="PTHR10877">
    <property type="entry name" value="POLYCYSTIN FAMILY MEMBER"/>
    <property type="match status" value="1"/>
</dbReference>
<evidence type="ECO:0000256" key="1">
    <source>
        <dbReference type="ARBA" id="ARBA00004141"/>
    </source>
</evidence>
<dbReference type="Pfam" id="PF20519">
    <property type="entry name" value="Polycystin_dom"/>
    <property type="match status" value="1"/>
</dbReference>
<keyword evidence="4 7" id="KW-1133">Transmembrane helix</keyword>
<dbReference type="PRINTS" id="PR00795">
    <property type="entry name" value="RYANODINER"/>
</dbReference>
<dbReference type="InterPro" id="IPR013122">
    <property type="entry name" value="PKD1_2_channel"/>
</dbReference>
<proteinExistence type="inferred from homology"/>
<feature type="domain" description="Polycystin cation channel PKD1/PKD2" evidence="9">
    <location>
        <begin position="402"/>
        <end position="629"/>
    </location>
</feature>
<feature type="compositionally biased region" description="Low complexity" evidence="6">
    <location>
        <begin position="34"/>
        <end position="47"/>
    </location>
</feature>
<evidence type="ECO:0008006" key="13">
    <source>
        <dbReference type="Google" id="ProtNLM"/>
    </source>
</evidence>
<gene>
    <name evidence="11" type="ORF">P43SY_008807</name>
</gene>
<feature type="region of interest" description="Disordered" evidence="6">
    <location>
        <begin position="34"/>
        <end position="53"/>
    </location>
</feature>
<comment type="caution">
    <text evidence="11">The sequence shown here is derived from an EMBL/GenBank/DDBJ whole genome shotgun (WGS) entry which is preliminary data.</text>
</comment>
<feature type="domain" description="Ryanodine receptor Ryr" evidence="8">
    <location>
        <begin position="1070"/>
        <end position="1159"/>
    </location>
</feature>
<evidence type="ECO:0000256" key="2">
    <source>
        <dbReference type="ARBA" id="ARBA00007200"/>
    </source>
</evidence>
<evidence type="ECO:0000313" key="12">
    <source>
        <dbReference type="Proteomes" id="UP001209570"/>
    </source>
</evidence>
<feature type="region of interest" description="Disordered" evidence="6">
    <location>
        <begin position="640"/>
        <end position="672"/>
    </location>
</feature>
<dbReference type="EMBL" id="JAKCXM010000062">
    <property type="protein sequence ID" value="KAJ0404487.1"/>
    <property type="molecule type" value="Genomic_DNA"/>
</dbReference>
<keyword evidence="5 7" id="KW-0472">Membrane</keyword>
<feature type="transmembrane region" description="Helical" evidence="7">
    <location>
        <begin position="395"/>
        <end position="415"/>
    </location>
</feature>
<dbReference type="Proteomes" id="UP001209570">
    <property type="component" value="Unassembled WGS sequence"/>
</dbReference>